<reference evidence="3 4" key="1">
    <citation type="journal article" date="2012" name="BMC Genomics">
        <title>Comparative genomics of the white-rot fungi, Phanerochaete carnosa and P. chrysosporium, to elucidate the genetic basis of the distinct wood types they colonize.</title>
        <authorList>
            <person name="Suzuki H."/>
            <person name="MacDonald J."/>
            <person name="Syed K."/>
            <person name="Salamov A."/>
            <person name="Hori C."/>
            <person name="Aerts A."/>
            <person name="Henrissat B."/>
            <person name="Wiebenga A."/>
            <person name="vanKuyk P.A."/>
            <person name="Barry K."/>
            <person name="Lindquist E."/>
            <person name="LaButti K."/>
            <person name="Lapidus A."/>
            <person name="Lucas S."/>
            <person name="Coutinho P."/>
            <person name="Gong Y."/>
            <person name="Samejima M."/>
            <person name="Mahadevan R."/>
            <person name="Abou-Zaid M."/>
            <person name="de Vries R.P."/>
            <person name="Igarashi K."/>
            <person name="Yadav J.S."/>
            <person name="Grigoriev I.V."/>
            <person name="Master E.R."/>
        </authorList>
    </citation>
    <scope>NUCLEOTIDE SEQUENCE [LARGE SCALE GENOMIC DNA]</scope>
    <source>
        <strain evidence="3 4">HHB-10118-sp</strain>
    </source>
</reference>
<evidence type="ECO:0000313" key="4">
    <source>
        <dbReference type="Proteomes" id="UP000008370"/>
    </source>
</evidence>
<feature type="region of interest" description="Disordered" evidence="2">
    <location>
        <begin position="155"/>
        <end position="207"/>
    </location>
</feature>
<evidence type="ECO:0000256" key="1">
    <source>
        <dbReference type="SAM" id="Coils"/>
    </source>
</evidence>
<keyword evidence="4" id="KW-1185">Reference proteome</keyword>
<keyword evidence="1" id="KW-0175">Coiled coil</keyword>
<dbReference type="InParanoid" id="K5VG17"/>
<gene>
    <name evidence="3" type="ORF">PHACADRAFT_200981</name>
</gene>
<feature type="compositionally biased region" description="Polar residues" evidence="2">
    <location>
        <begin position="158"/>
        <end position="171"/>
    </location>
</feature>
<feature type="coiled-coil region" evidence="1">
    <location>
        <begin position="99"/>
        <end position="154"/>
    </location>
</feature>
<evidence type="ECO:0000256" key="2">
    <source>
        <dbReference type="SAM" id="MobiDB-lite"/>
    </source>
</evidence>
<dbReference type="AlphaFoldDB" id="K5VG17"/>
<dbReference type="KEGG" id="pco:PHACADRAFT_200981"/>
<dbReference type="EMBL" id="JH930479">
    <property type="protein sequence ID" value="EKM50138.1"/>
    <property type="molecule type" value="Genomic_DNA"/>
</dbReference>
<organism evidence="3 4">
    <name type="scientific">Phanerochaete carnosa (strain HHB-10118-sp)</name>
    <name type="common">White-rot fungus</name>
    <name type="synonym">Peniophora carnosa</name>
    <dbReference type="NCBI Taxonomy" id="650164"/>
    <lineage>
        <taxon>Eukaryota</taxon>
        <taxon>Fungi</taxon>
        <taxon>Dikarya</taxon>
        <taxon>Basidiomycota</taxon>
        <taxon>Agaricomycotina</taxon>
        <taxon>Agaricomycetes</taxon>
        <taxon>Polyporales</taxon>
        <taxon>Phanerochaetaceae</taxon>
        <taxon>Phanerochaete</taxon>
    </lineage>
</organism>
<sequence length="207" mass="22762">SAADLEGHKGRQKEFDAELARLRGTNGTLASQHASLKSEYEQLKEANDSLVEQATTLSGDHAAALETYSGFVRAVEAERDKKFASRKVTPGMFQREAILENTRNTVACLQDTMDALDERLSEAHKELYDKERELEKVETAVKDERKKVETYRAVLRTPLTTPSLANSNGRFSRSPSLTPPPETPTGRSDASSGDPVATKPLKLSGQD</sequence>
<dbReference type="Proteomes" id="UP000008370">
    <property type="component" value="Unassembled WGS sequence"/>
</dbReference>
<dbReference type="RefSeq" id="XP_007401329.1">
    <property type="nucleotide sequence ID" value="XM_007401267.1"/>
</dbReference>
<name>K5VG17_PHACS</name>
<proteinExistence type="predicted"/>
<protein>
    <submittedName>
        <fullName evidence="3">Uncharacterized protein</fullName>
    </submittedName>
</protein>
<dbReference type="GeneID" id="18911547"/>
<accession>K5VG17</accession>
<dbReference type="HOGENOM" id="CLU_1393199_0_0_1"/>
<evidence type="ECO:0000313" key="3">
    <source>
        <dbReference type="EMBL" id="EKM50138.1"/>
    </source>
</evidence>
<feature type="non-terminal residue" evidence="3">
    <location>
        <position position="1"/>
    </location>
</feature>